<dbReference type="PANTHER" id="PTHR42680">
    <property type="entry name" value="DCTP DEAMINASE"/>
    <property type="match status" value="1"/>
</dbReference>
<protein>
    <recommendedName>
        <fullName evidence="4">dCTP deaminase</fullName>
    </recommendedName>
</protein>
<evidence type="ECO:0000313" key="3">
    <source>
        <dbReference type="Proteomes" id="UP000017837"/>
    </source>
</evidence>
<dbReference type="InterPro" id="IPR036157">
    <property type="entry name" value="dUTPase-like_sf"/>
</dbReference>
<name>V4PW06_9CAUL</name>
<dbReference type="eggNOG" id="COG0717">
    <property type="taxonomic scope" value="Bacteria"/>
</dbReference>
<dbReference type="Gene3D" id="2.70.40.10">
    <property type="match status" value="1"/>
</dbReference>
<dbReference type="EMBL" id="AWGB01000028">
    <property type="protein sequence ID" value="ESQ89765.1"/>
    <property type="molecule type" value="Genomic_DNA"/>
</dbReference>
<dbReference type="AlphaFoldDB" id="V4PW06"/>
<evidence type="ECO:0000313" key="2">
    <source>
        <dbReference type="EMBL" id="ESQ89765.1"/>
    </source>
</evidence>
<dbReference type="PATRIC" id="fig|1121022.4.peg.2755"/>
<gene>
    <name evidence="2" type="ORF">ABENE_13565</name>
</gene>
<dbReference type="RefSeq" id="WP_018081602.1">
    <property type="nucleotide sequence ID" value="NZ_AQWM01000006.1"/>
</dbReference>
<dbReference type="STRING" id="1121022.GCA_000376105_01936"/>
<dbReference type="Proteomes" id="UP000017837">
    <property type="component" value="Unassembled WGS sequence"/>
</dbReference>
<keyword evidence="3" id="KW-1185">Reference proteome</keyword>
<sequence length="185" mass="20141">MIQSKQNLIEAIGSGNIYVEPLDPELISNSSIGLRLAEDYYLVDPVERMAVDRQEQYPEIIRQPLVDGKMLVKKDQVILSYTMESISVSNGFCAFLAGTSDLARLGVSVAISHFVGAGFGRDGPQQLILEIETRAVKEILLVPGMRIAHLVVCAVDNAHDEGKDPAGHWKGSGPHSTLAGRLFNI</sequence>
<dbReference type="SUPFAM" id="SSF51283">
    <property type="entry name" value="dUTPase-like"/>
    <property type="match status" value="1"/>
</dbReference>
<dbReference type="InterPro" id="IPR011962">
    <property type="entry name" value="dCTP_deaminase"/>
</dbReference>
<comment type="caution">
    <text evidence="2">The sequence shown here is derived from an EMBL/GenBank/DDBJ whole genome shotgun (WGS) entry which is preliminary data.</text>
</comment>
<reference evidence="2 3" key="1">
    <citation type="journal article" date="2014" name="Nature">
        <title>Sequential evolution of bacterial morphology by co-option of a developmental regulator.</title>
        <authorList>
            <person name="Jiang C."/>
            <person name="Brown P.J."/>
            <person name="Ducret A."/>
            <person name="Brun Y.V."/>
        </authorList>
    </citation>
    <scope>NUCLEOTIDE SEQUENCE [LARGE SCALE GENOMIC DNA]</scope>
    <source>
        <strain evidence="2 3">DSM 16100</strain>
    </source>
</reference>
<evidence type="ECO:0008006" key="4">
    <source>
        <dbReference type="Google" id="ProtNLM"/>
    </source>
</evidence>
<evidence type="ECO:0000256" key="1">
    <source>
        <dbReference type="ARBA" id="ARBA00023080"/>
    </source>
</evidence>
<dbReference type="Pfam" id="PF22769">
    <property type="entry name" value="DCD"/>
    <property type="match status" value="1"/>
</dbReference>
<dbReference type="GO" id="GO:0008829">
    <property type="term" value="F:dCTP deaminase activity"/>
    <property type="evidence" value="ECO:0007669"/>
    <property type="project" value="InterPro"/>
</dbReference>
<dbReference type="OrthoDB" id="9780956at2"/>
<dbReference type="GO" id="GO:0006229">
    <property type="term" value="P:dUTP biosynthetic process"/>
    <property type="evidence" value="ECO:0007669"/>
    <property type="project" value="InterPro"/>
</dbReference>
<accession>V4PW06</accession>
<proteinExistence type="predicted"/>
<organism evidence="2 3">
    <name type="scientific">Asticcacaulis benevestitus DSM 16100 = ATCC BAA-896</name>
    <dbReference type="NCBI Taxonomy" id="1121022"/>
    <lineage>
        <taxon>Bacteria</taxon>
        <taxon>Pseudomonadati</taxon>
        <taxon>Pseudomonadota</taxon>
        <taxon>Alphaproteobacteria</taxon>
        <taxon>Caulobacterales</taxon>
        <taxon>Caulobacteraceae</taxon>
        <taxon>Asticcacaulis</taxon>
    </lineage>
</organism>
<keyword evidence="1" id="KW-0546">Nucleotide metabolism</keyword>
<dbReference type="PANTHER" id="PTHR42680:SF3">
    <property type="entry name" value="DCTP DEAMINASE"/>
    <property type="match status" value="1"/>
</dbReference>